<dbReference type="NCBIfam" id="TIGR03862">
    <property type="entry name" value="flavo_PP4765"/>
    <property type="match status" value="1"/>
</dbReference>
<dbReference type="SUPFAM" id="SSF160996">
    <property type="entry name" value="HI0933 insert domain-like"/>
    <property type="match status" value="1"/>
</dbReference>
<feature type="domain" description="RsdA/BaiN/AoA(So)-like Rossmann fold-like" evidence="4">
    <location>
        <begin position="7"/>
        <end position="384"/>
    </location>
</feature>
<feature type="domain" description="RsdA/BaiN/AoA(So)-like insert" evidence="5">
    <location>
        <begin position="192"/>
        <end position="331"/>
    </location>
</feature>
<dbReference type="Gene3D" id="2.40.30.10">
    <property type="entry name" value="Translation factors"/>
    <property type="match status" value="1"/>
</dbReference>
<reference evidence="6 7" key="1">
    <citation type="submission" date="2019-03" db="EMBL/GenBank/DDBJ databases">
        <title>Primorskyibacter sp. SS33 isolated from sediments.</title>
        <authorList>
            <person name="Xunke S."/>
        </authorList>
    </citation>
    <scope>NUCLEOTIDE SEQUENCE [LARGE SCALE GENOMIC DNA]</scope>
    <source>
        <strain evidence="6 7">SS33</strain>
    </source>
</reference>
<evidence type="ECO:0000256" key="3">
    <source>
        <dbReference type="ARBA" id="ARBA00022827"/>
    </source>
</evidence>
<dbReference type="Pfam" id="PF22780">
    <property type="entry name" value="HI0933_like_1st"/>
    <property type="match status" value="1"/>
</dbReference>
<dbReference type="Proteomes" id="UP000295701">
    <property type="component" value="Unassembled WGS sequence"/>
</dbReference>
<dbReference type="Gene3D" id="3.50.50.60">
    <property type="entry name" value="FAD/NAD(P)-binding domain"/>
    <property type="match status" value="1"/>
</dbReference>
<dbReference type="PANTHER" id="PTHR42887:SF1">
    <property type="entry name" value="BLR3961 PROTEIN"/>
    <property type="match status" value="1"/>
</dbReference>
<evidence type="ECO:0000256" key="2">
    <source>
        <dbReference type="ARBA" id="ARBA00022630"/>
    </source>
</evidence>
<organism evidence="6 7">
    <name type="scientific">Palleronia sediminis</name>
    <dbReference type="NCBI Taxonomy" id="2547833"/>
    <lineage>
        <taxon>Bacteria</taxon>
        <taxon>Pseudomonadati</taxon>
        <taxon>Pseudomonadota</taxon>
        <taxon>Alphaproteobacteria</taxon>
        <taxon>Rhodobacterales</taxon>
        <taxon>Roseobacteraceae</taxon>
        <taxon>Palleronia</taxon>
    </lineage>
</organism>
<comment type="caution">
    <text evidence="6">The sequence shown here is derived from an EMBL/GenBank/DDBJ whole genome shotgun (WGS) entry which is preliminary data.</text>
</comment>
<dbReference type="OrthoDB" id="5288829at2"/>
<dbReference type="InterPro" id="IPR036188">
    <property type="entry name" value="FAD/NAD-bd_sf"/>
</dbReference>
<dbReference type="InterPro" id="IPR022460">
    <property type="entry name" value="Flavoprotein_PP4765"/>
</dbReference>
<gene>
    <name evidence="6" type="ORF">E2L08_15040</name>
</gene>
<dbReference type="EMBL" id="SNAA01000021">
    <property type="protein sequence ID" value="TDL75257.1"/>
    <property type="molecule type" value="Genomic_DNA"/>
</dbReference>
<name>A0A4R5ZYZ4_9RHOB</name>
<sequence length="392" mass="41065">MEQARAWVIGGGPAGLMAAETLARRGHCVTVAEAMPTLGRKFLMAGKSGLNLTKNEPPDLFASRYGDGSGPLPELLGRFGPAEMRAWAEDLGQPLFTGSTGRVFPVAMKASPLLRAWRARLEADGVRIATRWRWCGWDGGALAFDTPEGRQGITPAATVLALGGASWRRLGSDGAWVPWLAARGVEIVPWAPANAGLKVRWSNHVAPHFGAPIKGAALLAGDTVHRGEFVISRRGLEGGGIYAVLRAVREGAALTLDLAPDRTAAELAARIGSARGSIGNRLRKAAKLAPPALALLMEFGRPLPADPHALAALTKAVPLRHDGPRPLDEAISSAGGIAWSAVDDGLMLRAVPGVFAAGEMLDWEAPTGGYLLTACFATGLRAGEAAARWIAC</sequence>
<accession>A0A4R5ZYZ4</accession>
<dbReference type="InterPro" id="IPR023166">
    <property type="entry name" value="BaiN-like_dom_sf"/>
</dbReference>
<keyword evidence="7" id="KW-1185">Reference proteome</keyword>
<evidence type="ECO:0000256" key="1">
    <source>
        <dbReference type="ARBA" id="ARBA00001974"/>
    </source>
</evidence>
<dbReference type="Pfam" id="PF03486">
    <property type="entry name" value="HI0933_like"/>
    <property type="match status" value="1"/>
</dbReference>
<evidence type="ECO:0000259" key="4">
    <source>
        <dbReference type="Pfam" id="PF03486"/>
    </source>
</evidence>
<evidence type="ECO:0000259" key="5">
    <source>
        <dbReference type="Pfam" id="PF22780"/>
    </source>
</evidence>
<evidence type="ECO:0000313" key="7">
    <source>
        <dbReference type="Proteomes" id="UP000295701"/>
    </source>
</evidence>
<proteinExistence type="predicted"/>
<keyword evidence="3" id="KW-0274">FAD</keyword>
<dbReference type="AlphaFoldDB" id="A0A4R5ZYZ4"/>
<comment type="cofactor">
    <cofactor evidence="1">
        <name>FAD</name>
        <dbReference type="ChEBI" id="CHEBI:57692"/>
    </cofactor>
</comment>
<dbReference type="SUPFAM" id="SSF51905">
    <property type="entry name" value="FAD/NAD(P)-binding domain"/>
    <property type="match status" value="1"/>
</dbReference>
<dbReference type="NCBIfam" id="TIGR00275">
    <property type="entry name" value="aminoacetone oxidase family FAD-binding enzyme"/>
    <property type="match status" value="1"/>
</dbReference>
<dbReference type="PANTHER" id="PTHR42887">
    <property type="entry name" value="OS12G0638800 PROTEIN"/>
    <property type="match status" value="1"/>
</dbReference>
<protein>
    <submittedName>
        <fullName evidence="6">TIGR03862 family flavoprotein</fullName>
    </submittedName>
</protein>
<dbReference type="Gene3D" id="1.10.8.260">
    <property type="entry name" value="HI0933 insert domain-like"/>
    <property type="match status" value="1"/>
</dbReference>
<dbReference type="InterPro" id="IPR057661">
    <property type="entry name" value="RsdA/BaiN/AoA(So)_Rossmann"/>
</dbReference>
<evidence type="ECO:0000313" key="6">
    <source>
        <dbReference type="EMBL" id="TDL75257.1"/>
    </source>
</evidence>
<dbReference type="InterPro" id="IPR004792">
    <property type="entry name" value="BaiN-like"/>
</dbReference>
<dbReference type="PRINTS" id="PR00368">
    <property type="entry name" value="FADPNR"/>
</dbReference>
<dbReference type="InterPro" id="IPR055178">
    <property type="entry name" value="RsdA/BaiN/AoA(So)-like_dom"/>
</dbReference>
<keyword evidence="2" id="KW-0285">Flavoprotein</keyword>